<comment type="caution">
    <text evidence="7">The sequence shown here is derived from an EMBL/GenBank/DDBJ whole genome shotgun (WGS) entry which is preliminary data.</text>
</comment>
<organism evidence="7 8">
    <name type="scientific">Aureococcus anophagefferens</name>
    <name type="common">Harmful bloom alga</name>
    <dbReference type="NCBI Taxonomy" id="44056"/>
    <lineage>
        <taxon>Eukaryota</taxon>
        <taxon>Sar</taxon>
        <taxon>Stramenopiles</taxon>
        <taxon>Ochrophyta</taxon>
        <taxon>Pelagophyceae</taxon>
        <taxon>Pelagomonadales</taxon>
        <taxon>Pelagomonadaceae</taxon>
        <taxon>Aureococcus</taxon>
    </lineage>
</organism>
<evidence type="ECO:0000256" key="4">
    <source>
        <dbReference type="ARBA" id="ARBA00022777"/>
    </source>
</evidence>
<evidence type="ECO:0000256" key="5">
    <source>
        <dbReference type="ARBA" id="ARBA00022840"/>
    </source>
</evidence>
<dbReference type="PANTHER" id="PTHR24351">
    <property type="entry name" value="RIBOSOMAL PROTEIN S6 KINASE"/>
    <property type="match status" value="1"/>
</dbReference>
<sequence>MGAGASSAAAPAWTEQAPDNFEHCGMPSDGSLGCGLRVRRKRWPRAVYCLYAFREDDGREVAALRASAGHPFVVALRHSFVAGGVTYAVLEHHGADGGLWEHLRHQGPLEERRAALYAAEIASALDHVHARGFVLRGLCPEAVSLDVLGHAKLSSFQLAAPVDGESRSRAVGVPEYRAPEMVRQLPYGVGVDRWALGVLVFEMLAGHAPFLGGSREELETLILKGVVDYEDMTATRRQRVSGDARDLVAALTRLEPAARPALRDLARFRFFGGLDWDALPSRPIVDDVHLSDAASLEAVRRLGRPAEETWLPDDVLGHVASFLRLGPARPALRDEEWAALREDDVRRFRLDRRAPLGLSPREPE</sequence>
<dbReference type="InterPro" id="IPR000719">
    <property type="entry name" value="Prot_kinase_dom"/>
</dbReference>
<dbReference type="GO" id="GO:0016301">
    <property type="term" value="F:kinase activity"/>
    <property type="evidence" value="ECO:0007669"/>
    <property type="project" value="UniProtKB-KW"/>
</dbReference>
<keyword evidence="4 7" id="KW-0418">Kinase</keyword>
<evidence type="ECO:0000259" key="6">
    <source>
        <dbReference type="PROSITE" id="PS50011"/>
    </source>
</evidence>
<evidence type="ECO:0000256" key="3">
    <source>
        <dbReference type="ARBA" id="ARBA00022741"/>
    </source>
</evidence>
<keyword evidence="3" id="KW-0547">Nucleotide-binding</keyword>
<evidence type="ECO:0000313" key="8">
    <source>
        <dbReference type="Proteomes" id="UP001363151"/>
    </source>
</evidence>
<dbReference type="SMART" id="SM00220">
    <property type="entry name" value="S_TKc"/>
    <property type="match status" value="1"/>
</dbReference>
<evidence type="ECO:0000313" key="7">
    <source>
        <dbReference type="EMBL" id="KAK7235251.1"/>
    </source>
</evidence>
<evidence type="ECO:0000256" key="2">
    <source>
        <dbReference type="ARBA" id="ARBA00022679"/>
    </source>
</evidence>
<feature type="domain" description="Protein kinase" evidence="6">
    <location>
        <begin position="1"/>
        <end position="271"/>
    </location>
</feature>
<gene>
    <name evidence="7" type="ORF">SO694_00068018</name>
</gene>
<dbReference type="InterPro" id="IPR011009">
    <property type="entry name" value="Kinase-like_dom_sf"/>
</dbReference>
<keyword evidence="1" id="KW-0723">Serine/threonine-protein kinase</keyword>
<keyword evidence="2" id="KW-0808">Transferase</keyword>
<dbReference type="Pfam" id="PF00069">
    <property type="entry name" value="Pkinase"/>
    <property type="match status" value="1"/>
</dbReference>
<proteinExistence type="predicted"/>
<dbReference type="EMBL" id="JBBJCI010000293">
    <property type="protein sequence ID" value="KAK7235251.1"/>
    <property type="molecule type" value="Genomic_DNA"/>
</dbReference>
<dbReference type="Gene3D" id="1.10.510.10">
    <property type="entry name" value="Transferase(Phosphotransferase) domain 1"/>
    <property type="match status" value="1"/>
</dbReference>
<name>A0ABR1FQ06_AURAN</name>
<accession>A0ABR1FQ06</accession>
<protein>
    <submittedName>
        <fullName evidence="7">Protein serine/threonine kinase</fullName>
    </submittedName>
</protein>
<evidence type="ECO:0000256" key="1">
    <source>
        <dbReference type="ARBA" id="ARBA00022527"/>
    </source>
</evidence>
<reference evidence="7 8" key="1">
    <citation type="submission" date="2024-03" db="EMBL/GenBank/DDBJ databases">
        <title>Aureococcus anophagefferens CCMP1851 and Kratosvirus quantuckense: Draft genome of a second virus-susceptible host strain in the model system.</title>
        <authorList>
            <person name="Chase E."/>
            <person name="Truchon A.R."/>
            <person name="Schepens W."/>
            <person name="Wilhelm S.W."/>
        </authorList>
    </citation>
    <scope>NUCLEOTIDE SEQUENCE [LARGE SCALE GENOMIC DNA]</scope>
    <source>
        <strain evidence="7 8">CCMP1851</strain>
    </source>
</reference>
<dbReference type="PROSITE" id="PS50011">
    <property type="entry name" value="PROTEIN_KINASE_DOM"/>
    <property type="match status" value="1"/>
</dbReference>
<dbReference type="Proteomes" id="UP001363151">
    <property type="component" value="Unassembled WGS sequence"/>
</dbReference>
<dbReference type="SUPFAM" id="SSF56112">
    <property type="entry name" value="Protein kinase-like (PK-like)"/>
    <property type="match status" value="1"/>
</dbReference>
<dbReference type="Gene3D" id="3.30.200.20">
    <property type="entry name" value="Phosphorylase Kinase, domain 1"/>
    <property type="match status" value="1"/>
</dbReference>
<keyword evidence="5" id="KW-0067">ATP-binding</keyword>
<keyword evidence="8" id="KW-1185">Reference proteome</keyword>